<reference evidence="1" key="1">
    <citation type="submission" date="2022-06" db="EMBL/GenBank/DDBJ databases">
        <authorList>
            <person name="Berger JAMES D."/>
            <person name="Berger JAMES D."/>
        </authorList>
    </citation>
    <scope>NUCLEOTIDE SEQUENCE [LARGE SCALE GENOMIC DNA]</scope>
</reference>
<dbReference type="Proteomes" id="UP000050792">
    <property type="component" value="Unassembled WGS sequence"/>
</dbReference>
<evidence type="ECO:0000313" key="2">
    <source>
        <dbReference type="WBParaSite" id="SRDH1_85480.1"/>
    </source>
</evidence>
<reference evidence="2" key="2">
    <citation type="submission" date="2023-11" db="UniProtKB">
        <authorList>
            <consortium name="WormBaseParasite"/>
        </authorList>
    </citation>
    <scope>IDENTIFICATION</scope>
</reference>
<name>A0AA85G9U7_9TREM</name>
<organism evidence="1 2">
    <name type="scientific">Schistosoma rodhaini</name>
    <dbReference type="NCBI Taxonomy" id="6188"/>
    <lineage>
        <taxon>Eukaryota</taxon>
        <taxon>Metazoa</taxon>
        <taxon>Spiralia</taxon>
        <taxon>Lophotrochozoa</taxon>
        <taxon>Platyhelminthes</taxon>
        <taxon>Trematoda</taxon>
        <taxon>Digenea</taxon>
        <taxon>Strigeidida</taxon>
        <taxon>Schistosomatoidea</taxon>
        <taxon>Schistosomatidae</taxon>
        <taxon>Schistosoma</taxon>
    </lineage>
</organism>
<dbReference type="WBParaSite" id="SRDH1_85480.1">
    <property type="protein sequence ID" value="SRDH1_85480.1"/>
    <property type="gene ID" value="SRDH1_85480"/>
</dbReference>
<protein>
    <submittedName>
        <fullName evidence="2">Uncharacterized protein</fullName>
    </submittedName>
</protein>
<proteinExistence type="predicted"/>
<sequence>MSHRLTRSQCLIAEVDSYLMVARAVAAASGSVSSQASFDKTRPSDMSLELVDSGSAASKSCPFNNSPHSFRSRFIKVPFQVEKLFDGD</sequence>
<accession>A0AA85G9U7</accession>
<evidence type="ECO:0000313" key="1">
    <source>
        <dbReference type="Proteomes" id="UP000050792"/>
    </source>
</evidence>
<dbReference type="AlphaFoldDB" id="A0AA85G9U7"/>
<keyword evidence="1" id="KW-1185">Reference proteome</keyword>